<accession>F2DNQ1</accession>
<protein>
    <submittedName>
        <fullName evidence="2">Predicted protein</fullName>
    </submittedName>
</protein>
<dbReference type="AlphaFoldDB" id="F2DNQ1"/>
<proteinExistence type="evidence at transcript level"/>
<feature type="compositionally biased region" description="Polar residues" evidence="1">
    <location>
        <begin position="1"/>
        <end position="10"/>
    </location>
</feature>
<feature type="region of interest" description="Disordered" evidence="1">
    <location>
        <begin position="105"/>
        <end position="128"/>
    </location>
</feature>
<evidence type="ECO:0000256" key="1">
    <source>
        <dbReference type="SAM" id="MobiDB-lite"/>
    </source>
</evidence>
<dbReference type="EMBL" id="AK365519">
    <property type="protein sequence ID" value="BAJ96722.1"/>
    <property type="molecule type" value="mRNA"/>
</dbReference>
<feature type="region of interest" description="Disordered" evidence="1">
    <location>
        <begin position="1"/>
        <end position="31"/>
    </location>
</feature>
<reference evidence="2" key="1">
    <citation type="journal article" date="2011" name="Plant Physiol.">
        <title>Comprehensive sequence analysis of 24,783 barley full-length cDNAs derived from 12 clone libraries.</title>
        <authorList>
            <person name="Matsumoto T."/>
            <person name="Tanaka T."/>
            <person name="Sakai H."/>
            <person name="Amano N."/>
            <person name="Kanamori H."/>
            <person name="Kurita K."/>
            <person name="Kikuta A."/>
            <person name="Kamiya K."/>
            <person name="Yamamoto M."/>
            <person name="Ikawa H."/>
            <person name="Fujii N."/>
            <person name="Hori K."/>
            <person name="Itoh T."/>
            <person name="Sato K."/>
        </authorList>
    </citation>
    <scope>NUCLEOTIDE SEQUENCE</scope>
    <source>
        <tissue evidence="2">Shoot and root</tissue>
    </source>
</reference>
<name>F2DNQ1_HORVV</name>
<evidence type="ECO:0000313" key="2">
    <source>
        <dbReference type="EMBL" id="BAJ96722.1"/>
    </source>
</evidence>
<sequence>MAGRSSSRSMVSAHRLFAPAPARPLQHAPDPALELDEADIIWGGAAPASSPPADAYGRALSASTISRAVAVGRSRGRVPGPRRPAVGAAARAAHVPGARRGVFLRARGRRAHAQGPRPPPRPQRHLGEDRLPGLILIPALLAVPLRLI</sequence>
<organism evidence="2">
    <name type="scientific">Hordeum vulgare subsp. vulgare</name>
    <name type="common">Domesticated barley</name>
    <dbReference type="NCBI Taxonomy" id="112509"/>
    <lineage>
        <taxon>Eukaryota</taxon>
        <taxon>Viridiplantae</taxon>
        <taxon>Streptophyta</taxon>
        <taxon>Embryophyta</taxon>
        <taxon>Tracheophyta</taxon>
        <taxon>Spermatophyta</taxon>
        <taxon>Magnoliopsida</taxon>
        <taxon>Liliopsida</taxon>
        <taxon>Poales</taxon>
        <taxon>Poaceae</taxon>
        <taxon>BOP clade</taxon>
        <taxon>Pooideae</taxon>
        <taxon>Triticodae</taxon>
        <taxon>Triticeae</taxon>
        <taxon>Hordeinae</taxon>
        <taxon>Hordeum</taxon>
    </lineage>
</organism>